<dbReference type="EMBL" id="SACR01000002">
    <property type="protein sequence ID" value="RVU47288.1"/>
    <property type="molecule type" value="Genomic_DNA"/>
</dbReference>
<dbReference type="PANTHER" id="PTHR30126">
    <property type="entry name" value="HTH-TYPE TRANSCRIPTIONAL REGULATOR"/>
    <property type="match status" value="1"/>
</dbReference>
<dbReference type="SUPFAM" id="SSF46785">
    <property type="entry name" value="Winged helix' DNA-binding domain"/>
    <property type="match status" value="1"/>
</dbReference>
<comment type="caution">
    <text evidence="6">The sequence shown here is derived from an EMBL/GenBank/DDBJ whole genome shotgun (WGS) entry which is preliminary data.</text>
</comment>
<dbReference type="PRINTS" id="PR00039">
    <property type="entry name" value="HTHLYSR"/>
</dbReference>
<dbReference type="InterPro" id="IPR005119">
    <property type="entry name" value="LysR_subst-bd"/>
</dbReference>
<dbReference type="Proteomes" id="UP000285575">
    <property type="component" value="Unassembled WGS sequence"/>
</dbReference>
<dbReference type="Pfam" id="PF00126">
    <property type="entry name" value="HTH_1"/>
    <property type="match status" value="1"/>
</dbReference>
<keyword evidence="3" id="KW-0238">DNA-binding</keyword>
<evidence type="ECO:0000259" key="5">
    <source>
        <dbReference type="PROSITE" id="PS50931"/>
    </source>
</evidence>
<evidence type="ECO:0000256" key="3">
    <source>
        <dbReference type="ARBA" id="ARBA00023125"/>
    </source>
</evidence>
<dbReference type="Pfam" id="PF03466">
    <property type="entry name" value="LysR_substrate"/>
    <property type="match status" value="1"/>
</dbReference>
<feature type="domain" description="HTH lysR-type" evidence="5">
    <location>
        <begin position="1"/>
        <end position="58"/>
    </location>
</feature>
<dbReference type="PANTHER" id="PTHR30126:SF2">
    <property type="entry name" value="HTH-TYPE TRANSCRIPTIONAL REGULATOR YJIE"/>
    <property type="match status" value="1"/>
</dbReference>
<proteinExistence type="inferred from homology"/>
<dbReference type="OrthoDB" id="8715249at2"/>
<keyword evidence="7" id="KW-1185">Reference proteome</keyword>
<keyword evidence="2" id="KW-0805">Transcription regulation</keyword>
<keyword evidence="4" id="KW-0804">Transcription</keyword>
<evidence type="ECO:0000256" key="4">
    <source>
        <dbReference type="ARBA" id="ARBA00023163"/>
    </source>
</evidence>
<name>A0A437RKK9_9BURK</name>
<gene>
    <name evidence="6" type="ORF">EOE66_05945</name>
</gene>
<evidence type="ECO:0000313" key="6">
    <source>
        <dbReference type="EMBL" id="RVU47288.1"/>
    </source>
</evidence>
<dbReference type="AlphaFoldDB" id="A0A437RKK9"/>
<evidence type="ECO:0000256" key="2">
    <source>
        <dbReference type="ARBA" id="ARBA00023015"/>
    </source>
</evidence>
<dbReference type="InterPro" id="IPR000847">
    <property type="entry name" value="LysR_HTH_N"/>
</dbReference>
<dbReference type="InterPro" id="IPR036388">
    <property type="entry name" value="WH-like_DNA-bd_sf"/>
</dbReference>
<dbReference type="Gene3D" id="1.10.10.10">
    <property type="entry name" value="Winged helix-like DNA-binding domain superfamily/Winged helix DNA-binding domain"/>
    <property type="match status" value="1"/>
</dbReference>
<dbReference type="GO" id="GO:0003700">
    <property type="term" value="F:DNA-binding transcription factor activity"/>
    <property type="evidence" value="ECO:0007669"/>
    <property type="project" value="InterPro"/>
</dbReference>
<dbReference type="PROSITE" id="PS50931">
    <property type="entry name" value="HTH_LYSR"/>
    <property type="match status" value="1"/>
</dbReference>
<accession>A0A437RKK9</accession>
<dbReference type="SUPFAM" id="SSF53850">
    <property type="entry name" value="Periplasmic binding protein-like II"/>
    <property type="match status" value="1"/>
</dbReference>
<dbReference type="CDD" id="cd05466">
    <property type="entry name" value="PBP2_LTTR_substrate"/>
    <property type="match status" value="1"/>
</dbReference>
<reference evidence="6 7" key="1">
    <citation type="submission" date="2019-01" db="EMBL/GenBank/DDBJ databases">
        <authorList>
            <person name="Chen W.-M."/>
        </authorList>
    </citation>
    <scope>NUCLEOTIDE SEQUENCE [LARGE SCALE GENOMIC DNA]</scope>
    <source>
        <strain evidence="6 7">KYPY4</strain>
    </source>
</reference>
<dbReference type="GO" id="GO:0000976">
    <property type="term" value="F:transcription cis-regulatory region binding"/>
    <property type="evidence" value="ECO:0007669"/>
    <property type="project" value="TreeGrafter"/>
</dbReference>
<evidence type="ECO:0000313" key="7">
    <source>
        <dbReference type="Proteomes" id="UP000285575"/>
    </source>
</evidence>
<protein>
    <submittedName>
        <fullName evidence="6">LysR family transcriptional regulator</fullName>
    </submittedName>
</protein>
<organism evidence="6 7">
    <name type="scientific">Rubrivivax rivuli</name>
    <dbReference type="NCBI Taxonomy" id="1862385"/>
    <lineage>
        <taxon>Bacteria</taxon>
        <taxon>Pseudomonadati</taxon>
        <taxon>Pseudomonadota</taxon>
        <taxon>Betaproteobacteria</taxon>
        <taxon>Burkholderiales</taxon>
        <taxon>Sphaerotilaceae</taxon>
        <taxon>Rubrivivax</taxon>
    </lineage>
</organism>
<sequence length="312" mass="34361">METKWLEDFVSLAETRSFSRSAQLRHVTQPAFSRRIQALEAWAGVDLVDRSSFPTRLTPAGETFHAQALEVLDALQATRNLMRSHQAAGQDMVEFAVPHTLAFTFFPHWLTQINSDLKLESGTLKTRLTALNVHDAVLRLTEGGCDLLIAYHHASQPLQLSAERYEMLSLGHETLAPYAKAGPDGAPLFSLPGRAGAPVPFLGYASGAYMARLVDVILKQAGQALHLDPIYETDMAEGLKAMALEGHGLAFLPHSSVRKELRARRLVPAAPDGELNVTMEVRIYRERPATVRHAKPAVQALWSFLGAQVQAR</sequence>
<dbReference type="InterPro" id="IPR036390">
    <property type="entry name" value="WH_DNA-bd_sf"/>
</dbReference>
<evidence type="ECO:0000256" key="1">
    <source>
        <dbReference type="ARBA" id="ARBA00009437"/>
    </source>
</evidence>
<dbReference type="RefSeq" id="WP_128227752.1">
    <property type="nucleotide sequence ID" value="NZ_SACR01000002.1"/>
</dbReference>
<dbReference type="Gene3D" id="3.40.190.10">
    <property type="entry name" value="Periplasmic binding protein-like II"/>
    <property type="match status" value="2"/>
</dbReference>
<comment type="similarity">
    <text evidence="1">Belongs to the LysR transcriptional regulatory family.</text>
</comment>